<keyword evidence="1" id="KW-0479">Metal-binding</keyword>
<accession>A0A553V264</accession>
<evidence type="ECO:0000313" key="5">
    <source>
        <dbReference type="Proteomes" id="UP000319322"/>
    </source>
</evidence>
<dbReference type="InterPro" id="IPR036163">
    <property type="entry name" value="HMA_dom_sf"/>
</dbReference>
<dbReference type="Gene3D" id="3.30.70.100">
    <property type="match status" value="1"/>
</dbReference>
<dbReference type="FunFam" id="3.30.70.100:FF:000005">
    <property type="entry name" value="Copper-exporting P-type ATPase A"/>
    <property type="match status" value="1"/>
</dbReference>
<dbReference type="InterPro" id="IPR006122">
    <property type="entry name" value="HMA_Cu_ion-bd"/>
</dbReference>
<keyword evidence="5" id="KW-1185">Reference proteome</keyword>
<dbReference type="InterPro" id="IPR000428">
    <property type="entry name" value="Cu-bd"/>
</dbReference>
<organism evidence="4 5">
    <name type="scientific">Helicobacter mehlei</name>
    <dbReference type="NCBI Taxonomy" id="2316080"/>
    <lineage>
        <taxon>Bacteria</taxon>
        <taxon>Pseudomonadati</taxon>
        <taxon>Campylobacterota</taxon>
        <taxon>Epsilonproteobacteria</taxon>
        <taxon>Campylobacterales</taxon>
        <taxon>Helicobacteraceae</taxon>
        <taxon>Helicobacter</taxon>
    </lineage>
</organism>
<dbReference type="PROSITE" id="PS01047">
    <property type="entry name" value="HMA_1"/>
    <property type="match status" value="1"/>
</dbReference>
<feature type="domain" description="HMA" evidence="3">
    <location>
        <begin position="2"/>
        <end position="67"/>
    </location>
</feature>
<dbReference type="PANTHER" id="PTHR46594">
    <property type="entry name" value="P-TYPE CATION-TRANSPORTING ATPASE"/>
    <property type="match status" value="1"/>
</dbReference>
<dbReference type="OrthoDB" id="9801832at2"/>
<gene>
    <name evidence="4" type="primary">copP</name>
    <name evidence="4" type="ORF">FNE76_01075</name>
</gene>
<protein>
    <submittedName>
        <fullName evidence="4">Copper-binding metallochaperone CopP</fullName>
    </submittedName>
</protein>
<keyword evidence="2" id="KW-0186">Copper</keyword>
<dbReference type="Proteomes" id="UP000319322">
    <property type="component" value="Unassembled WGS sequence"/>
</dbReference>
<dbReference type="AlphaFoldDB" id="A0A553V264"/>
<evidence type="ECO:0000256" key="1">
    <source>
        <dbReference type="ARBA" id="ARBA00022723"/>
    </source>
</evidence>
<name>A0A553V264_9HELI</name>
<dbReference type="PROSITE" id="PS50846">
    <property type="entry name" value="HMA_2"/>
    <property type="match status" value="1"/>
</dbReference>
<dbReference type="CDD" id="cd00371">
    <property type="entry name" value="HMA"/>
    <property type="match status" value="1"/>
</dbReference>
<dbReference type="NCBIfam" id="TIGR00003">
    <property type="entry name" value="copper ion binding protein"/>
    <property type="match status" value="1"/>
</dbReference>
<dbReference type="SUPFAM" id="SSF55008">
    <property type="entry name" value="HMA, heavy metal-associated domain"/>
    <property type="match status" value="1"/>
</dbReference>
<evidence type="ECO:0000259" key="3">
    <source>
        <dbReference type="PROSITE" id="PS50846"/>
    </source>
</evidence>
<dbReference type="Pfam" id="PF00403">
    <property type="entry name" value="HMA"/>
    <property type="match status" value="1"/>
</dbReference>
<reference evidence="5" key="2">
    <citation type="submission" date="2019-07" db="EMBL/GenBank/DDBJ databases">
        <title>Helicobacter labacensis sp. nov., Helicobacter mehlei sp. nov. and Helicobacter vulpis sp. nov., isolated from gastric mucosa of red fox (Vulpis vulpis).</title>
        <authorList>
            <person name="Papic B."/>
        </authorList>
    </citation>
    <scope>NUCLEOTIDE SEQUENCE [LARGE SCALE GENOMIC DNA]</scope>
    <source>
        <strain evidence="5">L8b</strain>
    </source>
</reference>
<dbReference type="PRINTS" id="PR00944">
    <property type="entry name" value="CUEXPORT"/>
</dbReference>
<comment type="caution">
    <text evidence="4">The sequence shown here is derived from an EMBL/GenBank/DDBJ whole genome shotgun (WGS) entry which is preliminary data.</text>
</comment>
<dbReference type="NCBIfam" id="NF033781">
    <property type="entry name" value="chaper_CopP"/>
    <property type="match status" value="1"/>
</dbReference>
<dbReference type="InterPro" id="IPR006121">
    <property type="entry name" value="HMA_dom"/>
</dbReference>
<dbReference type="RefSeq" id="WP_120947809.1">
    <property type="nucleotide sequence ID" value="NZ_QXQP01000004.1"/>
</dbReference>
<evidence type="ECO:0000256" key="2">
    <source>
        <dbReference type="ARBA" id="ARBA00023008"/>
    </source>
</evidence>
<dbReference type="EMBL" id="VKGC01000002">
    <property type="protein sequence ID" value="TSA86555.1"/>
    <property type="molecule type" value="Genomic_DNA"/>
</dbReference>
<sequence>MQEISIKVEGMTCQHCVDKIEKFVGELEGVSQIEVNLANKEVKVNYHAPASPEDIKEAILDAGYELG</sequence>
<dbReference type="InterPro" id="IPR017969">
    <property type="entry name" value="Heavy-metal-associated_CS"/>
</dbReference>
<dbReference type="PANTHER" id="PTHR46594:SF4">
    <property type="entry name" value="P-TYPE CATION-TRANSPORTING ATPASE"/>
    <property type="match status" value="1"/>
</dbReference>
<dbReference type="GO" id="GO:0005507">
    <property type="term" value="F:copper ion binding"/>
    <property type="evidence" value="ECO:0007669"/>
    <property type="project" value="InterPro"/>
</dbReference>
<dbReference type="GO" id="GO:0006825">
    <property type="term" value="P:copper ion transport"/>
    <property type="evidence" value="ECO:0007669"/>
    <property type="project" value="InterPro"/>
</dbReference>
<evidence type="ECO:0000313" key="4">
    <source>
        <dbReference type="EMBL" id="TSA86555.1"/>
    </source>
</evidence>
<proteinExistence type="predicted"/>
<reference evidence="4 5" key="3">
    <citation type="submission" date="2019-07" db="EMBL/GenBank/DDBJ databases">
        <authorList>
            <person name="Papic B."/>
        </authorList>
    </citation>
    <scope>NUCLEOTIDE SEQUENCE [LARGE SCALE GENOMIC DNA]</scope>
    <source>
        <strain evidence="4 5">L8b</strain>
    </source>
</reference>
<reference evidence="4 5" key="1">
    <citation type="submission" date="2019-07" db="EMBL/GenBank/DDBJ databases">
        <title>Helicobacter labacensis sp. nov., Helicobacter mehlei sp. nov. and Helicobacter vulpis sp. nov., isolated from gastric mucosa of red fox (Vulpis vulpis).</title>
        <authorList>
            <person name="Kusar D."/>
            <person name="Gruntar I."/>
            <person name="Pate M."/>
            <person name="Zajc U."/>
            <person name="Ocepek M."/>
        </authorList>
    </citation>
    <scope>NUCLEOTIDE SEQUENCE [LARGE SCALE GENOMIC DNA]</scope>
    <source>
        <strain evidence="4 5">L8b</strain>
    </source>
</reference>